<dbReference type="WBParaSite" id="PS1159_v2.g17636.t1">
    <property type="protein sequence ID" value="PS1159_v2.g17636.t1"/>
    <property type="gene ID" value="PS1159_v2.g17636"/>
</dbReference>
<protein>
    <submittedName>
        <fullName evidence="2">Uncharacterized protein</fullName>
    </submittedName>
</protein>
<accession>A0AC35FHU2</accession>
<reference evidence="2" key="1">
    <citation type="submission" date="2022-11" db="UniProtKB">
        <authorList>
            <consortium name="WormBaseParasite"/>
        </authorList>
    </citation>
    <scope>IDENTIFICATION</scope>
</reference>
<evidence type="ECO:0000313" key="2">
    <source>
        <dbReference type="WBParaSite" id="PS1159_v2.g17636.t1"/>
    </source>
</evidence>
<evidence type="ECO:0000313" key="1">
    <source>
        <dbReference type="Proteomes" id="UP000887580"/>
    </source>
</evidence>
<sequence length="481" mass="54439">MKDENNLRTLYCHKEGSSVKTVVTESVGYFTFKLAACYATPDDEKSRVEVLKYHDDYVSDDKALGFRYSCHVQGNSYFYDPIGCILGGQFIEPGNIFQNGSLTVMCMRDGPQRLRLRPVYSSGNADEKACTETKTYIKDNFKYECTPGQQPKPTACIFFKNQKEVPIGATYNDDKAYQYKCEQTSDAKQLALVKTACLDNENQLLFEGGKKTLTDGSRIECQGNTDDGLLRVIVGGKPPIEQCKEGEALIQDYVLYRCKDNQFKPSACAPYNNETTTLMINVTIKVGNYEYKCEEQGKAIIYHAVACLDGDRNLLLPEEGCKHPAFEETIVCPNSIIDVSNGIKSVEYKSLFKCVLRDDKKYHLIEVGCKVDGKKYDIGDFVVQEKDVYKCVRSIDNEVHLIHVPSYQLTCRFENKVYQNGDEFKSLDGISHYQCIYGTLVKTGCFVHDKRIPANQLMYLNDEPYFCHGKGDGVIPIPFRK</sequence>
<dbReference type="Proteomes" id="UP000887580">
    <property type="component" value="Unplaced"/>
</dbReference>
<name>A0AC35FHU2_9BILA</name>
<organism evidence="1 2">
    <name type="scientific">Panagrolaimus sp. PS1159</name>
    <dbReference type="NCBI Taxonomy" id="55785"/>
    <lineage>
        <taxon>Eukaryota</taxon>
        <taxon>Metazoa</taxon>
        <taxon>Ecdysozoa</taxon>
        <taxon>Nematoda</taxon>
        <taxon>Chromadorea</taxon>
        <taxon>Rhabditida</taxon>
        <taxon>Tylenchina</taxon>
        <taxon>Panagrolaimomorpha</taxon>
        <taxon>Panagrolaimoidea</taxon>
        <taxon>Panagrolaimidae</taxon>
        <taxon>Panagrolaimus</taxon>
    </lineage>
</organism>
<proteinExistence type="predicted"/>